<comment type="subcellular location">
    <subcellularLocation>
        <location evidence="2">Cell membrane</location>
    </subcellularLocation>
    <subcellularLocation>
        <location evidence="1">Membrane</location>
        <topology evidence="1">Multi-pass membrane protein</topology>
    </subcellularLocation>
</comment>
<dbReference type="STRING" id="983964.A0A2T3ZRA9"/>
<keyword evidence="6 9" id="KW-1133">Transmembrane helix</keyword>
<feature type="region of interest" description="Disordered" evidence="8">
    <location>
        <begin position="1"/>
        <end position="27"/>
    </location>
</feature>
<feature type="domain" description="Major facilitator superfamily (MFS) profile" evidence="10">
    <location>
        <begin position="1"/>
        <end position="425"/>
    </location>
</feature>
<dbReference type="GO" id="GO:0042908">
    <property type="term" value="P:xenobiotic transport"/>
    <property type="evidence" value="ECO:0007669"/>
    <property type="project" value="UniProtKB-ARBA"/>
</dbReference>
<sequence>MIQTISGQQERPSPTSTTFADWDSIDNPNNPKNFPKWQKWIMVTIVTCGSLCLVATVGLLLFIFGMGCGPMVVAPISEIYGRRPIYLVSMALFTIFLIPCATAQNIGTMLAGRLLGGLSSAAFQSVAGGTVGDLFTRDTLQFPMMIYTATPFAGPVLGPLIGGFINSFTSWRWSFYILIIWAGVLWLLTVFFMRETYPPAIRRKHSLSTPINSSDELKVASPAKEPFQLLLAKSMYRPFLMLAYEPMCLCLCIYTAILIGTLYLFFGAFPLVFSHVYGFNLCNGQEFLPEFRLPSAILGAPLITIGLFWFAWTTVSEVHWIVPIIGSSFFGLGVFLVFQGVITFLVDAYPLYAASALAANAFLRSSFAAAFPLFGVQMYEHIGYHWATSLIAFLTVAMLPFPYIFFRFGPRIRRRSRFASWTPLN</sequence>
<keyword evidence="5 9" id="KW-0812">Transmembrane</keyword>
<evidence type="ECO:0000256" key="1">
    <source>
        <dbReference type="ARBA" id="ARBA00004141"/>
    </source>
</evidence>
<dbReference type="GO" id="GO:0140115">
    <property type="term" value="P:export across plasma membrane"/>
    <property type="evidence" value="ECO:0007669"/>
    <property type="project" value="UniProtKB-ARBA"/>
</dbReference>
<feature type="transmembrane region" description="Helical" evidence="9">
    <location>
        <begin position="85"/>
        <end position="104"/>
    </location>
</feature>
<keyword evidence="4" id="KW-1003">Cell membrane</keyword>
<accession>A0A2T3ZRA9</accession>
<evidence type="ECO:0000313" key="11">
    <source>
        <dbReference type="EMBL" id="PTB47334.1"/>
    </source>
</evidence>
<feature type="compositionally biased region" description="Polar residues" evidence="8">
    <location>
        <begin position="1"/>
        <end position="19"/>
    </location>
</feature>
<evidence type="ECO:0000259" key="10">
    <source>
        <dbReference type="PROSITE" id="PS50850"/>
    </source>
</evidence>
<protein>
    <recommendedName>
        <fullName evidence="10">Major facilitator superfamily (MFS) profile domain-containing protein</fullName>
    </recommendedName>
</protein>
<dbReference type="GO" id="GO:0005886">
    <property type="term" value="C:plasma membrane"/>
    <property type="evidence" value="ECO:0007669"/>
    <property type="project" value="UniProtKB-SubCell"/>
</dbReference>
<feature type="transmembrane region" description="Helical" evidence="9">
    <location>
        <begin position="171"/>
        <end position="193"/>
    </location>
</feature>
<feature type="transmembrane region" description="Helical" evidence="9">
    <location>
        <begin position="40"/>
        <end position="64"/>
    </location>
</feature>
<dbReference type="InterPro" id="IPR020846">
    <property type="entry name" value="MFS_dom"/>
</dbReference>
<comment type="similarity">
    <text evidence="3">Belongs to the major facilitator superfamily.</text>
</comment>
<proteinExistence type="inferred from homology"/>
<feature type="transmembrane region" description="Helical" evidence="9">
    <location>
        <begin position="293"/>
        <end position="312"/>
    </location>
</feature>
<dbReference type="CDD" id="cd17323">
    <property type="entry name" value="MFS_Tpo1_MDR_like"/>
    <property type="match status" value="1"/>
</dbReference>
<dbReference type="PROSITE" id="PS00216">
    <property type="entry name" value="SUGAR_TRANSPORT_1"/>
    <property type="match status" value="1"/>
</dbReference>
<gene>
    <name evidence="11" type="ORF">M431DRAFT_556809</name>
</gene>
<dbReference type="FunFam" id="1.20.1250.20:FF:000082">
    <property type="entry name" value="MFS multidrug transporter, putative"/>
    <property type="match status" value="1"/>
</dbReference>
<dbReference type="Pfam" id="PF07690">
    <property type="entry name" value="MFS_1"/>
    <property type="match status" value="1"/>
</dbReference>
<evidence type="ECO:0000256" key="7">
    <source>
        <dbReference type="ARBA" id="ARBA00023136"/>
    </source>
</evidence>
<evidence type="ECO:0000256" key="2">
    <source>
        <dbReference type="ARBA" id="ARBA00004236"/>
    </source>
</evidence>
<dbReference type="InterPro" id="IPR005829">
    <property type="entry name" value="Sugar_transporter_CS"/>
</dbReference>
<dbReference type="Gene3D" id="1.20.1250.20">
    <property type="entry name" value="MFS general substrate transporter like domains"/>
    <property type="match status" value="1"/>
</dbReference>
<evidence type="ECO:0000256" key="4">
    <source>
        <dbReference type="ARBA" id="ARBA00022475"/>
    </source>
</evidence>
<evidence type="ECO:0000256" key="8">
    <source>
        <dbReference type="SAM" id="MobiDB-lite"/>
    </source>
</evidence>
<dbReference type="RefSeq" id="XP_024767011.1">
    <property type="nucleotide sequence ID" value="XM_024921461.1"/>
</dbReference>
<feature type="transmembrane region" description="Helical" evidence="9">
    <location>
        <begin position="350"/>
        <end position="374"/>
    </location>
</feature>
<organism evidence="11 12">
    <name type="scientific">Trichoderma harzianum CBS 226.95</name>
    <dbReference type="NCBI Taxonomy" id="983964"/>
    <lineage>
        <taxon>Eukaryota</taxon>
        <taxon>Fungi</taxon>
        <taxon>Dikarya</taxon>
        <taxon>Ascomycota</taxon>
        <taxon>Pezizomycotina</taxon>
        <taxon>Sordariomycetes</taxon>
        <taxon>Hypocreomycetidae</taxon>
        <taxon>Hypocreales</taxon>
        <taxon>Hypocreaceae</taxon>
        <taxon>Trichoderma</taxon>
    </lineage>
</organism>
<feature type="transmembrane region" description="Helical" evidence="9">
    <location>
        <begin position="144"/>
        <end position="165"/>
    </location>
</feature>
<reference evidence="11 12" key="1">
    <citation type="submission" date="2016-07" db="EMBL/GenBank/DDBJ databases">
        <title>Multiple horizontal gene transfer events from other fungi enriched the ability of initially mycotrophic Trichoderma (Ascomycota) to feed on dead plant biomass.</title>
        <authorList>
            <consortium name="DOE Joint Genome Institute"/>
            <person name="Aerts A."/>
            <person name="Atanasova L."/>
            <person name="Chenthamara K."/>
            <person name="Zhang J."/>
            <person name="Grujic M."/>
            <person name="Henrissat B."/>
            <person name="Kuo A."/>
            <person name="Salamov A."/>
            <person name="Lipzen A."/>
            <person name="Labutti K."/>
            <person name="Barry K."/>
            <person name="Miao Y."/>
            <person name="Rahimi M.J."/>
            <person name="Shen Q."/>
            <person name="Grigoriev I.V."/>
            <person name="Kubicek C.P."/>
            <person name="Druzhinina I.S."/>
        </authorList>
    </citation>
    <scope>NUCLEOTIDE SEQUENCE [LARGE SCALE GENOMIC DNA]</scope>
    <source>
        <strain evidence="11 12">CBS 226.95</strain>
    </source>
</reference>
<dbReference type="EMBL" id="KZ679756">
    <property type="protein sequence ID" value="PTB47334.1"/>
    <property type="molecule type" value="Genomic_DNA"/>
</dbReference>
<evidence type="ECO:0000256" key="6">
    <source>
        <dbReference type="ARBA" id="ARBA00022989"/>
    </source>
</evidence>
<dbReference type="GO" id="GO:0022857">
    <property type="term" value="F:transmembrane transporter activity"/>
    <property type="evidence" value="ECO:0007669"/>
    <property type="project" value="InterPro"/>
</dbReference>
<keyword evidence="12" id="KW-1185">Reference proteome</keyword>
<dbReference type="AlphaFoldDB" id="A0A2T3ZRA9"/>
<name>A0A2T3ZRA9_TRIHA</name>
<evidence type="ECO:0000256" key="9">
    <source>
        <dbReference type="SAM" id="Phobius"/>
    </source>
</evidence>
<dbReference type="PANTHER" id="PTHR23502">
    <property type="entry name" value="MAJOR FACILITATOR SUPERFAMILY"/>
    <property type="match status" value="1"/>
</dbReference>
<dbReference type="SUPFAM" id="SSF103473">
    <property type="entry name" value="MFS general substrate transporter"/>
    <property type="match status" value="1"/>
</dbReference>
<dbReference type="Proteomes" id="UP000241690">
    <property type="component" value="Unassembled WGS sequence"/>
</dbReference>
<dbReference type="PROSITE" id="PS50850">
    <property type="entry name" value="MFS"/>
    <property type="match status" value="1"/>
</dbReference>
<feature type="transmembrane region" description="Helical" evidence="9">
    <location>
        <begin position="110"/>
        <end position="132"/>
    </location>
</feature>
<dbReference type="GeneID" id="36630044"/>
<feature type="transmembrane region" description="Helical" evidence="9">
    <location>
        <begin position="318"/>
        <end position="338"/>
    </location>
</feature>
<evidence type="ECO:0000256" key="3">
    <source>
        <dbReference type="ARBA" id="ARBA00008335"/>
    </source>
</evidence>
<dbReference type="InterPro" id="IPR036259">
    <property type="entry name" value="MFS_trans_sf"/>
</dbReference>
<dbReference type="PANTHER" id="PTHR23502:SF7">
    <property type="entry name" value="DRUG_PROTON ANTIPORTER YHK8-RELATED"/>
    <property type="match status" value="1"/>
</dbReference>
<evidence type="ECO:0000256" key="5">
    <source>
        <dbReference type="ARBA" id="ARBA00022692"/>
    </source>
</evidence>
<evidence type="ECO:0000313" key="12">
    <source>
        <dbReference type="Proteomes" id="UP000241690"/>
    </source>
</evidence>
<keyword evidence="7 9" id="KW-0472">Membrane</keyword>
<dbReference type="InterPro" id="IPR011701">
    <property type="entry name" value="MFS"/>
</dbReference>
<feature type="transmembrane region" description="Helical" evidence="9">
    <location>
        <begin position="386"/>
        <end position="406"/>
    </location>
</feature>